<feature type="compositionally biased region" description="Polar residues" evidence="1">
    <location>
        <begin position="62"/>
        <end position="74"/>
    </location>
</feature>
<dbReference type="EMBL" id="MDHH01000001">
    <property type="protein sequence ID" value="OUE04333.1"/>
    <property type="molecule type" value="Genomic_DNA"/>
</dbReference>
<evidence type="ECO:0000313" key="2">
    <source>
        <dbReference type="EMBL" id="OUE04333.1"/>
    </source>
</evidence>
<comment type="caution">
    <text evidence="2">The sequence shown here is derived from an EMBL/GenBank/DDBJ whole genome shotgun (WGS) entry which is preliminary data.</text>
</comment>
<dbReference type="AlphaFoldDB" id="A0A251XM98"/>
<protein>
    <submittedName>
        <fullName evidence="2">Uncharacterized protein</fullName>
    </submittedName>
</protein>
<evidence type="ECO:0000313" key="3">
    <source>
        <dbReference type="Proteomes" id="UP000195062"/>
    </source>
</evidence>
<proteinExistence type="predicted"/>
<feature type="region of interest" description="Disordered" evidence="1">
    <location>
        <begin position="57"/>
        <end position="83"/>
    </location>
</feature>
<organism evidence="2 3">
    <name type="scientific">Clavibacter michiganensis subsp. michiganensis</name>
    <dbReference type="NCBI Taxonomy" id="33013"/>
    <lineage>
        <taxon>Bacteria</taxon>
        <taxon>Bacillati</taxon>
        <taxon>Actinomycetota</taxon>
        <taxon>Actinomycetes</taxon>
        <taxon>Micrococcales</taxon>
        <taxon>Microbacteriaceae</taxon>
        <taxon>Clavibacter</taxon>
    </lineage>
</organism>
<gene>
    <name evidence="2" type="ORF">CMMCAS07_05255</name>
</gene>
<reference evidence="2 3" key="1">
    <citation type="submission" date="2016-08" db="EMBL/GenBank/DDBJ databases">
        <title>Genome sequence of Clavibacter michiganensis subsp. michiganensis strain CASJ007.</title>
        <authorList>
            <person name="Thapa S.P."/>
            <person name="Coaker G."/>
        </authorList>
    </citation>
    <scope>NUCLEOTIDE SEQUENCE [LARGE SCALE GENOMIC DNA]</scope>
    <source>
        <strain evidence="2">CASJ007</strain>
    </source>
</reference>
<keyword evidence="3" id="KW-1185">Reference proteome</keyword>
<dbReference type="Proteomes" id="UP000195062">
    <property type="component" value="Unassembled WGS sequence"/>
</dbReference>
<evidence type="ECO:0000256" key="1">
    <source>
        <dbReference type="SAM" id="MobiDB-lite"/>
    </source>
</evidence>
<accession>A0A251XM98</accession>
<sequence length="83" mass="8712">MRNASGMSSVSVWCRSAVETTTSASRVSVPASVVICTPRARALPAFVGSVRMRETGDPVRISTPSARATRSMASITVMRPPCG</sequence>
<name>A0A251XM98_CLAMM</name>